<protein>
    <submittedName>
        <fullName evidence="2">Uncharacterized protein</fullName>
    </submittedName>
</protein>
<evidence type="ECO:0000313" key="2">
    <source>
        <dbReference type="EMBL" id="GFS62298.1"/>
    </source>
</evidence>
<dbReference type="OrthoDB" id="6433119at2759"/>
<proteinExistence type="predicted"/>
<dbReference type="EMBL" id="BMAV01027789">
    <property type="protein sequence ID" value="GFS62298.1"/>
    <property type="molecule type" value="Genomic_DNA"/>
</dbReference>
<keyword evidence="1" id="KW-1133">Transmembrane helix</keyword>
<reference evidence="2" key="1">
    <citation type="submission" date="2020-08" db="EMBL/GenBank/DDBJ databases">
        <title>Multicomponent nature underlies the extraordinary mechanical properties of spider dragline silk.</title>
        <authorList>
            <person name="Kono N."/>
            <person name="Nakamura H."/>
            <person name="Mori M."/>
            <person name="Yoshida Y."/>
            <person name="Ohtoshi R."/>
            <person name="Malay A.D."/>
            <person name="Moran D.A.P."/>
            <person name="Tomita M."/>
            <person name="Numata K."/>
            <person name="Arakawa K."/>
        </authorList>
    </citation>
    <scope>NUCLEOTIDE SEQUENCE</scope>
</reference>
<evidence type="ECO:0000313" key="3">
    <source>
        <dbReference type="Proteomes" id="UP000886998"/>
    </source>
</evidence>
<keyword evidence="1" id="KW-0472">Membrane</keyword>
<keyword evidence="1" id="KW-0812">Transmembrane</keyword>
<comment type="caution">
    <text evidence="2">The sequence shown here is derived from an EMBL/GenBank/DDBJ whole genome shotgun (WGS) entry which is preliminary data.</text>
</comment>
<keyword evidence="3" id="KW-1185">Reference proteome</keyword>
<gene>
    <name evidence="2" type="primary">AVEN_123568_1</name>
    <name evidence="2" type="ORF">TNIN_270771</name>
</gene>
<dbReference type="Proteomes" id="UP000886998">
    <property type="component" value="Unassembled WGS sequence"/>
</dbReference>
<feature type="transmembrane region" description="Helical" evidence="1">
    <location>
        <begin position="130"/>
        <end position="147"/>
    </location>
</feature>
<organism evidence="2 3">
    <name type="scientific">Trichonephila inaurata madagascariensis</name>
    <dbReference type="NCBI Taxonomy" id="2747483"/>
    <lineage>
        <taxon>Eukaryota</taxon>
        <taxon>Metazoa</taxon>
        <taxon>Ecdysozoa</taxon>
        <taxon>Arthropoda</taxon>
        <taxon>Chelicerata</taxon>
        <taxon>Arachnida</taxon>
        <taxon>Araneae</taxon>
        <taxon>Araneomorphae</taxon>
        <taxon>Entelegynae</taxon>
        <taxon>Araneoidea</taxon>
        <taxon>Nephilidae</taxon>
        <taxon>Trichonephila</taxon>
        <taxon>Trichonephila inaurata</taxon>
    </lineage>
</organism>
<name>A0A8X6IVI0_9ARAC</name>
<accession>A0A8X6IVI0</accession>
<evidence type="ECO:0000256" key="1">
    <source>
        <dbReference type="SAM" id="Phobius"/>
    </source>
</evidence>
<dbReference type="AlphaFoldDB" id="A0A8X6IVI0"/>
<sequence length="148" mass="17086">MRKRPPNGDGLYDCLWKQVCECKLPERYSECFDYLTKETQDWLTDRINECELITVEYGGFTAIAEGFCPRDRVETKGCYEAVNKQFMERIKCIEPNISFCIAFPDNCMRLTVALNPLKSSGFSTKSMKKIIFAKITLILVIWHGAAIY</sequence>